<keyword evidence="1" id="KW-0812">Transmembrane</keyword>
<feature type="transmembrane region" description="Helical" evidence="1">
    <location>
        <begin position="54"/>
        <end position="76"/>
    </location>
</feature>
<dbReference type="Proteomes" id="UP000824120">
    <property type="component" value="Chromosome 11"/>
</dbReference>
<dbReference type="AlphaFoldDB" id="A0A9J5WNQ5"/>
<evidence type="ECO:0000313" key="2">
    <source>
        <dbReference type="EMBL" id="KAG5576812.1"/>
    </source>
</evidence>
<keyword evidence="1" id="KW-1133">Transmembrane helix</keyword>
<evidence type="ECO:0000313" key="3">
    <source>
        <dbReference type="Proteomes" id="UP000824120"/>
    </source>
</evidence>
<sequence>MFGGSNDNIFSDEKLKVADLNVFNRIIGSIWNMFFCYARSTKFASNRTSSDRTILILCFSIMPLDCGIPFTMVLCIDFNNSHVKNNIVDNSYVYTQLRYNNINVNT</sequence>
<dbReference type="EMBL" id="JACXVP010000011">
    <property type="protein sequence ID" value="KAG5576812.1"/>
    <property type="molecule type" value="Genomic_DNA"/>
</dbReference>
<comment type="caution">
    <text evidence="2">The sequence shown here is derived from an EMBL/GenBank/DDBJ whole genome shotgun (WGS) entry which is preliminary data.</text>
</comment>
<evidence type="ECO:0000256" key="1">
    <source>
        <dbReference type="SAM" id="Phobius"/>
    </source>
</evidence>
<gene>
    <name evidence="2" type="ORF">H5410_056946</name>
</gene>
<protein>
    <submittedName>
        <fullName evidence="2">Uncharacterized protein</fullName>
    </submittedName>
</protein>
<reference evidence="2 3" key="1">
    <citation type="submission" date="2020-09" db="EMBL/GenBank/DDBJ databases">
        <title>De no assembly of potato wild relative species, Solanum commersonii.</title>
        <authorList>
            <person name="Cho K."/>
        </authorList>
    </citation>
    <scope>NUCLEOTIDE SEQUENCE [LARGE SCALE GENOMIC DNA]</scope>
    <source>
        <strain evidence="2">LZ3.2</strain>
        <tissue evidence="2">Leaf</tissue>
    </source>
</reference>
<accession>A0A9J5WNQ5</accession>
<proteinExistence type="predicted"/>
<keyword evidence="1" id="KW-0472">Membrane</keyword>
<name>A0A9J5WNQ5_SOLCO</name>
<keyword evidence="3" id="KW-1185">Reference proteome</keyword>
<organism evidence="2 3">
    <name type="scientific">Solanum commersonii</name>
    <name type="common">Commerson's wild potato</name>
    <name type="synonym">Commerson's nightshade</name>
    <dbReference type="NCBI Taxonomy" id="4109"/>
    <lineage>
        <taxon>Eukaryota</taxon>
        <taxon>Viridiplantae</taxon>
        <taxon>Streptophyta</taxon>
        <taxon>Embryophyta</taxon>
        <taxon>Tracheophyta</taxon>
        <taxon>Spermatophyta</taxon>
        <taxon>Magnoliopsida</taxon>
        <taxon>eudicotyledons</taxon>
        <taxon>Gunneridae</taxon>
        <taxon>Pentapetalae</taxon>
        <taxon>asterids</taxon>
        <taxon>lamiids</taxon>
        <taxon>Solanales</taxon>
        <taxon>Solanaceae</taxon>
        <taxon>Solanoideae</taxon>
        <taxon>Solaneae</taxon>
        <taxon>Solanum</taxon>
    </lineage>
</organism>